<feature type="region of interest" description="Disordered" evidence="1">
    <location>
        <begin position="301"/>
        <end position="341"/>
    </location>
</feature>
<feature type="region of interest" description="Disordered" evidence="1">
    <location>
        <begin position="141"/>
        <end position="169"/>
    </location>
</feature>
<feature type="signal peptide" evidence="2">
    <location>
        <begin position="1"/>
        <end position="27"/>
    </location>
</feature>
<evidence type="ECO:0000313" key="4">
    <source>
        <dbReference type="EMBL" id="MDD0815541.1"/>
    </source>
</evidence>
<dbReference type="PROSITE" id="PS51782">
    <property type="entry name" value="LYSM"/>
    <property type="match status" value="1"/>
</dbReference>
<dbReference type="PANTHER" id="PTHR48148">
    <property type="entry name" value="KERATINOCYTE PROLINE-RICH PROTEIN"/>
    <property type="match status" value="1"/>
</dbReference>
<dbReference type="InterPro" id="IPR036779">
    <property type="entry name" value="LysM_dom_sf"/>
</dbReference>
<accession>A0ABT5MGI3</accession>
<dbReference type="Pfam" id="PF25800">
    <property type="entry name" value="FimV_N"/>
    <property type="match status" value="1"/>
</dbReference>
<dbReference type="CDD" id="cd00118">
    <property type="entry name" value="LysM"/>
    <property type="match status" value="1"/>
</dbReference>
<evidence type="ECO:0000256" key="1">
    <source>
        <dbReference type="SAM" id="MobiDB-lite"/>
    </source>
</evidence>
<dbReference type="InterPro" id="IPR057840">
    <property type="entry name" value="FimV_N"/>
</dbReference>
<feature type="region of interest" description="Disordered" evidence="1">
    <location>
        <begin position="434"/>
        <end position="454"/>
    </location>
</feature>
<dbReference type="InterPro" id="IPR038440">
    <property type="entry name" value="FimV_C_sf"/>
</dbReference>
<keyword evidence="2" id="KW-0732">Signal</keyword>
<dbReference type="Gene3D" id="3.10.350.10">
    <property type="entry name" value="LysM domain"/>
    <property type="match status" value="1"/>
</dbReference>
<feature type="compositionally biased region" description="Polar residues" evidence="1">
    <location>
        <begin position="524"/>
        <end position="537"/>
    </location>
</feature>
<feature type="compositionally biased region" description="Pro residues" evidence="1">
    <location>
        <begin position="677"/>
        <end position="686"/>
    </location>
</feature>
<dbReference type="InterPro" id="IPR020011">
    <property type="entry name" value="FimV_C"/>
</dbReference>
<feature type="region of interest" description="Disordered" evidence="1">
    <location>
        <begin position="512"/>
        <end position="539"/>
    </location>
</feature>
<dbReference type="SMART" id="SM00257">
    <property type="entry name" value="LysM"/>
    <property type="match status" value="1"/>
</dbReference>
<gene>
    <name evidence="4" type="ORF">PSQ39_12970</name>
</gene>
<dbReference type="PANTHER" id="PTHR48148:SF3">
    <property type="entry name" value="KERATINOCYTE PROLINE-RICH PROTEIN"/>
    <property type="match status" value="1"/>
</dbReference>
<dbReference type="EMBL" id="JAQSIO010000004">
    <property type="protein sequence ID" value="MDD0815541.1"/>
    <property type="molecule type" value="Genomic_DNA"/>
</dbReference>
<dbReference type="NCBIfam" id="TIGR03505">
    <property type="entry name" value="FimV_core"/>
    <property type="match status" value="1"/>
</dbReference>
<feature type="compositionally biased region" description="Pro residues" evidence="1">
    <location>
        <begin position="434"/>
        <end position="444"/>
    </location>
</feature>
<feature type="region of interest" description="Disordered" evidence="1">
    <location>
        <begin position="645"/>
        <end position="703"/>
    </location>
</feature>
<reference evidence="4 5" key="1">
    <citation type="submission" date="2023-02" db="EMBL/GenBank/DDBJ databases">
        <title>Bacterial whole genome sequence for Curvibacter sp. HBC28.</title>
        <authorList>
            <person name="Le V."/>
            <person name="Ko S.-R."/>
            <person name="Ahn C.-Y."/>
            <person name="Oh H.-M."/>
        </authorList>
    </citation>
    <scope>NUCLEOTIDE SEQUENCE [LARGE SCALE GENOMIC DNA]</scope>
    <source>
        <strain evidence="4 5">HBC28</strain>
    </source>
</reference>
<dbReference type="Proteomes" id="UP001528672">
    <property type="component" value="Unassembled WGS sequence"/>
</dbReference>
<dbReference type="InterPro" id="IPR020012">
    <property type="entry name" value="LysM_FimV"/>
</dbReference>
<evidence type="ECO:0000256" key="2">
    <source>
        <dbReference type="SAM" id="SignalP"/>
    </source>
</evidence>
<protein>
    <recommendedName>
        <fullName evidence="3">LysM domain-containing protein</fullName>
    </recommendedName>
</protein>
<feature type="compositionally biased region" description="Acidic residues" evidence="1">
    <location>
        <begin position="791"/>
        <end position="803"/>
    </location>
</feature>
<dbReference type="InterPro" id="IPR018392">
    <property type="entry name" value="LysM"/>
</dbReference>
<feature type="region of interest" description="Disordered" evidence="1">
    <location>
        <begin position="730"/>
        <end position="754"/>
    </location>
</feature>
<feature type="region of interest" description="Disordered" evidence="1">
    <location>
        <begin position="772"/>
        <end position="805"/>
    </location>
</feature>
<feature type="region of interest" description="Disordered" evidence="1">
    <location>
        <begin position="386"/>
        <end position="418"/>
    </location>
</feature>
<dbReference type="Gene3D" id="1.20.58.2200">
    <property type="match status" value="1"/>
</dbReference>
<dbReference type="NCBIfam" id="TIGR03504">
    <property type="entry name" value="FimV_Cterm"/>
    <property type="match status" value="1"/>
</dbReference>
<comment type="caution">
    <text evidence="4">The sequence shown here is derived from an EMBL/GenBank/DDBJ whole genome shotgun (WGS) entry which is preliminary data.</text>
</comment>
<feature type="compositionally biased region" description="Low complexity" evidence="1">
    <location>
        <begin position="151"/>
        <end position="169"/>
    </location>
</feature>
<evidence type="ECO:0000313" key="5">
    <source>
        <dbReference type="Proteomes" id="UP001528672"/>
    </source>
</evidence>
<proteinExistence type="predicted"/>
<feature type="chain" id="PRO_5046782804" description="LysM domain-containing protein" evidence="2">
    <location>
        <begin position="28"/>
        <end position="853"/>
    </location>
</feature>
<organism evidence="4 5">
    <name type="scientific">Curvibacter microcysteis</name>
    <dbReference type="NCBI Taxonomy" id="3026419"/>
    <lineage>
        <taxon>Bacteria</taxon>
        <taxon>Pseudomonadati</taxon>
        <taxon>Pseudomonadota</taxon>
        <taxon>Betaproteobacteria</taxon>
        <taxon>Burkholderiales</taxon>
        <taxon>Comamonadaceae</taxon>
        <taxon>Curvibacter</taxon>
    </lineage>
</organism>
<feature type="compositionally biased region" description="Low complexity" evidence="1">
    <location>
        <begin position="772"/>
        <end position="790"/>
    </location>
</feature>
<feature type="domain" description="LysM" evidence="3">
    <location>
        <begin position="207"/>
        <end position="262"/>
    </location>
</feature>
<feature type="compositionally biased region" description="Acidic residues" evidence="1">
    <location>
        <begin position="661"/>
        <end position="675"/>
    </location>
</feature>
<sequence>MKPSASTNRWKSTALAALLASTAGLWGADAHALALGRLTVQSALGEPLRAEIDLPDITPAEFDSLRATPASPASFRTAGFEYNSALSGLNIDVVRRADGRAVLQIKSDRIVSDPFVDLILEANWSSGRIVRDYTLLFDPPSARQTPPPVNPAQSAAAPSSPSAAVRSAPPVVLAPPPAAAATPAPVRPVVKAPTVATPTPAPAPSGNTVVVKQGDTAGRIAAQVKPNQVSLDQMLVALMRANPDAFLRGNVNRLKAGAVLDIPEASVAEAVPAAEARQLIQAQSRDFNDFRRKLATQAPSVEVAPAERSASGKVQTQVDEKKSNAAAPDKLTLSKGALADKKDSAAAEQKIAEDKQAKAQSERLAELNKNLSDLNKISSSVTPTIAAASTPKATDTPSTATPPAAAVEAPSAPASAPEATPSVVVPVAAPVVEPAPPKAPPAPATPTTAEPEAETSVLSYLGEDPLVPMAAGGGILALLAGLGLYRWLKRRRAGHVDSSFLESRLQPDSFFGASGGQRVDTRDSTTGSSSMAYSPSQLDAGDVDPVAEADVYLAYGRDLQAEEILKEALKTNPTRAAIHAKLAEIYAKRRDLVAFNALALEAYKITQGQGPEWDRIRDLGRELDPSNTLFSDGEPAPVALEESHSIPFSSPTMPSPVSGDLDLDLDLDLPLDDDPPSASPPPPPNDPFGDLSLDLEPPAPSFADSLNQATQAAALEAQPALESPGIDLTEELDFPSSNATEPARLVPEPEAPATDAGMIEFDLDSLSLELENSTPAQEPPAAAEATPEAPTLDDFDDDQDLQPEDPLATKLALAEEFNAIGDADGARALVEEVIAEATGSLKTKAERLLEQLA</sequence>
<dbReference type="RefSeq" id="WP_273927231.1">
    <property type="nucleotide sequence ID" value="NZ_JAQSIO010000004.1"/>
</dbReference>
<feature type="compositionally biased region" description="Low complexity" evidence="1">
    <location>
        <begin position="445"/>
        <end position="454"/>
    </location>
</feature>
<keyword evidence="5" id="KW-1185">Reference proteome</keyword>
<name>A0ABT5MGI3_9BURK</name>
<evidence type="ECO:0000259" key="3">
    <source>
        <dbReference type="PROSITE" id="PS51782"/>
    </source>
</evidence>